<dbReference type="EMBL" id="BARU01011746">
    <property type="protein sequence ID" value="GAH32891.1"/>
    <property type="molecule type" value="Genomic_DNA"/>
</dbReference>
<feature type="non-terminal residue" evidence="1">
    <location>
        <position position="1"/>
    </location>
</feature>
<reference evidence="1" key="1">
    <citation type="journal article" date="2014" name="Front. Microbiol.">
        <title>High frequency of phylogenetically diverse reductive dehalogenase-homologous genes in deep subseafloor sedimentary metagenomes.</title>
        <authorList>
            <person name="Kawai M."/>
            <person name="Futagami T."/>
            <person name="Toyoda A."/>
            <person name="Takaki Y."/>
            <person name="Nishi S."/>
            <person name="Hori S."/>
            <person name="Arai W."/>
            <person name="Tsubouchi T."/>
            <person name="Morono Y."/>
            <person name="Uchiyama I."/>
            <person name="Ito T."/>
            <person name="Fujiyama A."/>
            <person name="Inagaki F."/>
            <person name="Takami H."/>
        </authorList>
    </citation>
    <scope>NUCLEOTIDE SEQUENCE</scope>
    <source>
        <strain evidence="1">Expedition CK06-06</strain>
    </source>
</reference>
<name>X1EHU4_9ZZZZ</name>
<organism evidence="1">
    <name type="scientific">marine sediment metagenome</name>
    <dbReference type="NCBI Taxonomy" id="412755"/>
    <lineage>
        <taxon>unclassified sequences</taxon>
        <taxon>metagenomes</taxon>
        <taxon>ecological metagenomes</taxon>
    </lineage>
</organism>
<dbReference type="AlphaFoldDB" id="X1EHU4"/>
<protein>
    <submittedName>
        <fullName evidence="1">Uncharacterized protein</fullName>
    </submittedName>
</protein>
<evidence type="ECO:0000313" key="1">
    <source>
        <dbReference type="EMBL" id="GAH32891.1"/>
    </source>
</evidence>
<gene>
    <name evidence="1" type="ORF">S03H2_21945</name>
</gene>
<comment type="caution">
    <text evidence="1">The sequence shown here is derived from an EMBL/GenBank/DDBJ whole genome shotgun (WGS) entry which is preliminary data.</text>
</comment>
<sequence length="37" mass="4512">RTYDDWDEDKPGFVKADYAFTLNVTDVLKEFQVFYKF</sequence>
<accession>X1EHU4</accession>
<proteinExistence type="predicted"/>